<keyword evidence="7" id="KW-1185">Reference proteome</keyword>
<dbReference type="AlphaFoldDB" id="A0A081N2N6"/>
<reference evidence="6 7" key="1">
    <citation type="submission" date="2014-06" db="EMBL/GenBank/DDBJ databases">
        <title>Whole Genome Sequences of Three Symbiotic Endozoicomonas Bacteria.</title>
        <authorList>
            <person name="Neave M.J."/>
            <person name="Apprill A."/>
            <person name="Voolstra C.R."/>
        </authorList>
    </citation>
    <scope>NUCLEOTIDE SEQUENCE [LARGE SCALE GENOMIC DNA]</scope>
    <source>
        <strain evidence="6 7">LMG 24815</strain>
    </source>
</reference>
<comment type="caution">
    <text evidence="6">The sequence shown here is derived from an EMBL/GenBank/DDBJ whole genome shotgun (WGS) entry which is preliminary data.</text>
</comment>
<dbReference type="PRINTS" id="PR00455">
    <property type="entry name" value="HTHTETR"/>
</dbReference>
<protein>
    <submittedName>
        <fullName evidence="6">Transcriptional regulator</fullName>
    </submittedName>
</protein>
<evidence type="ECO:0000256" key="3">
    <source>
        <dbReference type="ARBA" id="ARBA00023163"/>
    </source>
</evidence>
<dbReference type="Pfam" id="PF00440">
    <property type="entry name" value="TetR_N"/>
    <property type="match status" value="1"/>
</dbReference>
<dbReference type="InterPro" id="IPR009057">
    <property type="entry name" value="Homeodomain-like_sf"/>
</dbReference>
<accession>A0A081N2N6</accession>
<dbReference type="eggNOG" id="COG1309">
    <property type="taxonomic scope" value="Bacteria"/>
</dbReference>
<dbReference type="Proteomes" id="UP000028006">
    <property type="component" value="Unassembled WGS sequence"/>
</dbReference>
<dbReference type="GO" id="GO:0000976">
    <property type="term" value="F:transcription cis-regulatory region binding"/>
    <property type="evidence" value="ECO:0007669"/>
    <property type="project" value="TreeGrafter"/>
</dbReference>
<sequence>MKKRGRPSGAGSSLSADKIILAARELLTAEGKVPSIRRLSAELGVDAMAIYHYFSSKAVLLEAVTVALVSDIYKPEGRGDWQGDVLRLCISYVSLLNRHPGLLETMLSMKKFGPADVFRERFELALAPLSLPKVLIDDALNLIADYLHGFVLAMECQNMECQKKSGAILATDIERPVRMVMFALEQNID</sequence>
<dbReference type="PANTHER" id="PTHR30055">
    <property type="entry name" value="HTH-TYPE TRANSCRIPTIONAL REGULATOR RUTR"/>
    <property type="match status" value="1"/>
</dbReference>
<keyword evidence="1" id="KW-0805">Transcription regulation</keyword>
<proteinExistence type="predicted"/>
<dbReference type="SUPFAM" id="SSF48498">
    <property type="entry name" value="Tetracyclin repressor-like, C-terminal domain"/>
    <property type="match status" value="1"/>
</dbReference>
<organism evidence="6 7">
    <name type="scientific">Endozoicomonas montiporae</name>
    <dbReference type="NCBI Taxonomy" id="1027273"/>
    <lineage>
        <taxon>Bacteria</taxon>
        <taxon>Pseudomonadati</taxon>
        <taxon>Pseudomonadota</taxon>
        <taxon>Gammaproteobacteria</taxon>
        <taxon>Oceanospirillales</taxon>
        <taxon>Endozoicomonadaceae</taxon>
        <taxon>Endozoicomonas</taxon>
    </lineage>
</organism>
<dbReference type="PANTHER" id="PTHR30055:SF151">
    <property type="entry name" value="TRANSCRIPTIONAL REGULATORY PROTEIN"/>
    <property type="match status" value="1"/>
</dbReference>
<dbReference type="InterPro" id="IPR050109">
    <property type="entry name" value="HTH-type_TetR-like_transc_reg"/>
</dbReference>
<evidence type="ECO:0000313" key="6">
    <source>
        <dbReference type="EMBL" id="KEQ12709.1"/>
    </source>
</evidence>
<keyword evidence="2 4" id="KW-0238">DNA-binding</keyword>
<dbReference type="SUPFAM" id="SSF46689">
    <property type="entry name" value="Homeodomain-like"/>
    <property type="match status" value="1"/>
</dbReference>
<dbReference type="RefSeq" id="WP_034878045.1">
    <property type="nucleotide sequence ID" value="NZ_JOKG01000004.1"/>
</dbReference>
<evidence type="ECO:0000256" key="2">
    <source>
        <dbReference type="ARBA" id="ARBA00023125"/>
    </source>
</evidence>
<dbReference type="InterPro" id="IPR001647">
    <property type="entry name" value="HTH_TetR"/>
</dbReference>
<evidence type="ECO:0000259" key="5">
    <source>
        <dbReference type="PROSITE" id="PS50977"/>
    </source>
</evidence>
<gene>
    <name evidence="6" type="ORF">GZ77_19750</name>
</gene>
<dbReference type="GO" id="GO:0003700">
    <property type="term" value="F:DNA-binding transcription factor activity"/>
    <property type="evidence" value="ECO:0007669"/>
    <property type="project" value="TreeGrafter"/>
</dbReference>
<evidence type="ECO:0000256" key="4">
    <source>
        <dbReference type="PROSITE-ProRule" id="PRU00335"/>
    </source>
</evidence>
<dbReference type="Gene3D" id="1.10.357.10">
    <property type="entry name" value="Tetracycline Repressor, domain 2"/>
    <property type="match status" value="1"/>
</dbReference>
<name>A0A081N2N6_9GAMM</name>
<feature type="DNA-binding region" description="H-T-H motif" evidence="4">
    <location>
        <begin position="35"/>
        <end position="54"/>
    </location>
</feature>
<dbReference type="PROSITE" id="PS50977">
    <property type="entry name" value="HTH_TETR_2"/>
    <property type="match status" value="1"/>
</dbReference>
<keyword evidence="3" id="KW-0804">Transcription</keyword>
<dbReference type="EMBL" id="JOKG01000004">
    <property type="protein sequence ID" value="KEQ12709.1"/>
    <property type="molecule type" value="Genomic_DNA"/>
</dbReference>
<dbReference type="InterPro" id="IPR036271">
    <property type="entry name" value="Tet_transcr_reg_TetR-rel_C_sf"/>
</dbReference>
<feature type="domain" description="HTH tetR-type" evidence="5">
    <location>
        <begin position="13"/>
        <end position="72"/>
    </location>
</feature>
<evidence type="ECO:0000256" key="1">
    <source>
        <dbReference type="ARBA" id="ARBA00023015"/>
    </source>
</evidence>
<evidence type="ECO:0000313" key="7">
    <source>
        <dbReference type="Proteomes" id="UP000028006"/>
    </source>
</evidence>